<evidence type="ECO:0000313" key="4">
    <source>
        <dbReference type="Proteomes" id="UP000024404"/>
    </source>
</evidence>
<proteinExistence type="predicted"/>
<feature type="coiled-coil region" evidence="1">
    <location>
        <begin position="389"/>
        <end position="422"/>
    </location>
</feature>
<reference evidence="3" key="2">
    <citation type="submission" date="2018-02" db="UniProtKB">
        <authorList>
            <consortium name="EnsemblMetazoa"/>
        </authorList>
    </citation>
    <scope>IDENTIFICATION</scope>
</reference>
<feature type="compositionally biased region" description="Basic and acidic residues" evidence="2">
    <location>
        <begin position="28"/>
        <end position="39"/>
    </location>
</feature>
<reference evidence="4" key="1">
    <citation type="submission" date="2013-10" db="EMBL/GenBank/DDBJ databases">
        <title>Genome sequencing of Onchocerca volvulus.</title>
        <authorList>
            <person name="Cotton J."/>
            <person name="Tsai J."/>
            <person name="Stanley E."/>
            <person name="Tracey A."/>
            <person name="Holroyd N."/>
            <person name="Lustigman S."/>
            <person name="Berriman M."/>
        </authorList>
    </citation>
    <scope>NUCLEOTIDE SEQUENCE</scope>
</reference>
<evidence type="ECO:0000256" key="2">
    <source>
        <dbReference type="SAM" id="MobiDB-lite"/>
    </source>
</evidence>
<accession>A0A2K6VY94</accession>
<sequence length="1307" mass="148007">MPKKQKSKIPESSGESAHSPIWSVTRRQRTELSPRRDDEIGSTQSFSSRTVTTTERVQMIPLPVNLDVPVDVLTPTGRSERFLATTKITNESHSLPVIGGITISGAPLYTGLYIVPKTTKTKNVRTMMTTTTTTTYSVIEINDSEEELKVETEEKTVPESTRITLDFPMDYEVVDFEDLLAASPAEEKEHLYVVVGKKDSPTRTTDAADYVVKMIDIDLSSSESKDSPSIERISDAEIEGLMTEVEEGYSDRHDYDAYEGTIASTSRSSEIDQEPIHRYVTVYHNGVSSEKPAPEEERISKEISTVVAKLSGAYKRASIEGEHTIYTDARTGQTLQEETQSEYRQIGESPRRLKSTYTVRFSDPFRIEADDYSWTREENQPEIMFQKEKKDQIDTLDEWQKEKEQQTQRKEKETEITEEKRQKEPVITAKIITGLFKKEEAYPDYPVTEAYEGPVDSTYRTPDVESEPIEQLVTVYHSGRSDEFVPTEEKKQPSIDVGEVFTDAAQALGAKITGLFKRGPAHLDYPTSGPYDGPLASTSLALDVEGEPLQQHVNVYHSGRSDEQLIPTEIREVKPLEEKPVITAKIITGLFKKEEAYPDYPVTEAYEGEPLQQHVNVYHSGRSDEPMIKIVEIPTEIPVEEVVEEKPIISTRIITGLFKKEEPYPDYPVTEAYEGPVDSTYRTPDVESEPIEQLVTVYHSGRSDEFVPTEEKKPSIDVGEIFTDAAQALGAIKRGPAYLDYPTSGPYDGPLATIYLALDIEEEPLEQHVNVYHSGRSDVLVPIEEGERITDENINGFSRPIDAKLSVLLRGKTIPSDYPISEKCVGPLSLLLFSRDVEGLPLQECVNIYNSGRSDLQPEELPFQFSTRHDEISDRNAESQLYSSSRGVDLHDRTFSYNEVKPSVSPLTSTYAGSEYRIYRPLEPLIVPSRAEQKTTDYDISISSRIASGRSLPIGIAHPVPKVSEISGCRRYDEISEFRGSKIIPTHRDFDYHRKTREVDYWIGRRSERQSKPCRDLTADIGIDLASDADWERNNAFETHPLESVDKRQSGHDFSAYPSKTEAQKVHSTSNLHWTTVSETTSVSYKKRISIERRRPHPTSPSHLATYRRQYRPPPPPAEVSAYARYDRAVFESSTLPRSYAGVAIEGDLRTQRVRYEASSLPSTYYSGTETRIQRNPVRYDLPRPSSPPRYEYWTGERNNWTVEGSPRQSCIVDQNGHSVFDDRYMRQSKQEALRYQKSNLEEIPIISLIKDLPMIEDGADECSCATVSPATRIKTQDLSPGEHSRPCRSAPLRRARQRIRNLCTML</sequence>
<feature type="region of interest" description="Disordered" evidence="2">
    <location>
        <begin position="1"/>
        <end position="52"/>
    </location>
</feature>
<organism evidence="3 4">
    <name type="scientific">Onchocerca volvulus</name>
    <dbReference type="NCBI Taxonomy" id="6282"/>
    <lineage>
        <taxon>Eukaryota</taxon>
        <taxon>Metazoa</taxon>
        <taxon>Ecdysozoa</taxon>
        <taxon>Nematoda</taxon>
        <taxon>Chromadorea</taxon>
        <taxon>Rhabditida</taxon>
        <taxon>Spirurina</taxon>
        <taxon>Spiruromorpha</taxon>
        <taxon>Filarioidea</taxon>
        <taxon>Onchocercidae</taxon>
        <taxon>Onchocerca</taxon>
    </lineage>
</organism>
<protein>
    <submittedName>
        <fullName evidence="3">Uncharacterized protein</fullName>
    </submittedName>
</protein>
<evidence type="ECO:0000256" key="1">
    <source>
        <dbReference type="SAM" id="Coils"/>
    </source>
</evidence>
<dbReference type="STRING" id="6282.A0A2K6VY94"/>
<dbReference type="EnsemblMetazoa" id="OVOC362.2">
    <property type="protein sequence ID" value="OVOC362.2"/>
    <property type="gene ID" value="WBGene00237171"/>
</dbReference>
<dbReference type="OMA" id="YPVTEAY"/>
<name>A0A2K6VY94_ONCVO</name>
<feature type="compositionally biased region" description="Polar residues" evidence="2">
    <location>
        <begin position="41"/>
        <end position="52"/>
    </location>
</feature>
<keyword evidence="1" id="KW-0175">Coiled coil</keyword>
<dbReference type="Proteomes" id="UP000024404">
    <property type="component" value="Unassembled WGS sequence"/>
</dbReference>
<dbReference type="AlphaFoldDB" id="A0A2K6VY94"/>
<keyword evidence="4" id="KW-1185">Reference proteome</keyword>
<evidence type="ECO:0000313" key="3">
    <source>
        <dbReference type="EnsemblMetazoa" id="OVOC362.2"/>
    </source>
</evidence>
<dbReference type="EMBL" id="CMVM020000020">
    <property type="status" value="NOT_ANNOTATED_CDS"/>
    <property type="molecule type" value="Genomic_DNA"/>
</dbReference>
<feature type="region of interest" description="Disordered" evidence="2">
    <location>
        <begin position="1093"/>
        <end position="1120"/>
    </location>
</feature>
<dbReference type="EnsemblMetazoa" id="OVOC362.1">
    <property type="protein sequence ID" value="OVOC362.1"/>
    <property type="gene ID" value="WBGene00237171"/>
</dbReference>